<sequence length="97" mass="10226">MREARVTLQTHSAARSRGSGVPSIDRGVTSWSSAGWEAAGTGERGTGGGASFPERPLRGAAQGGCGKVSRQCLAIVTQRLLPNMPCRRLPPRLLLKN</sequence>
<gene>
    <name evidence="2" type="ORF">NDU88_010759</name>
</gene>
<comment type="caution">
    <text evidence="2">The sequence shown here is derived from an EMBL/GenBank/DDBJ whole genome shotgun (WGS) entry which is preliminary data.</text>
</comment>
<keyword evidence="3" id="KW-1185">Reference proteome</keyword>
<dbReference type="AlphaFoldDB" id="A0AAV7S0J8"/>
<reference evidence="2" key="1">
    <citation type="journal article" date="2022" name="bioRxiv">
        <title>Sequencing and chromosome-scale assembly of the giantPleurodeles waltlgenome.</title>
        <authorList>
            <person name="Brown T."/>
            <person name="Elewa A."/>
            <person name="Iarovenko S."/>
            <person name="Subramanian E."/>
            <person name="Araus A.J."/>
            <person name="Petzold A."/>
            <person name="Susuki M."/>
            <person name="Suzuki K.-i.T."/>
            <person name="Hayashi T."/>
            <person name="Toyoda A."/>
            <person name="Oliveira C."/>
            <person name="Osipova E."/>
            <person name="Leigh N.D."/>
            <person name="Simon A."/>
            <person name="Yun M.H."/>
        </authorList>
    </citation>
    <scope>NUCLEOTIDE SEQUENCE</scope>
    <source>
        <strain evidence="2">20211129_DDA</strain>
        <tissue evidence="2">Liver</tissue>
    </source>
</reference>
<accession>A0AAV7S0J8</accession>
<proteinExistence type="predicted"/>
<protein>
    <submittedName>
        <fullName evidence="2">Uncharacterized protein</fullName>
    </submittedName>
</protein>
<organism evidence="2 3">
    <name type="scientific">Pleurodeles waltl</name>
    <name type="common">Iberian ribbed newt</name>
    <dbReference type="NCBI Taxonomy" id="8319"/>
    <lineage>
        <taxon>Eukaryota</taxon>
        <taxon>Metazoa</taxon>
        <taxon>Chordata</taxon>
        <taxon>Craniata</taxon>
        <taxon>Vertebrata</taxon>
        <taxon>Euteleostomi</taxon>
        <taxon>Amphibia</taxon>
        <taxon>Batrachia</taxon>
        <taxon>Caudata</taxon>
        <taxon>Salamandroidea</taxon>
        <taxon>Salamandridae</taxon>
        <taxon>Pleurodelinae</taxon>
        <taxon>Pleurodeles</taxon>
    </lineage>
</organism>
<evidence type="ECO:0000313" key="2">
    <source>
        <dbReference type="EMBL" id="KAJ1158064.1"/>
    </source>
</evidence>
<evidence type="ECO:0000256" key="1">
    <source>
        <dbReference type="SAM" id="MobiDB-lite"/>
    </source>
</evidence>
<evidence type="ECO:0000313" key="3">
    <source>
        <dbReference type="Proteomes" id="UP001066276"/>
    </source>
</evidence>
<name>A0AAV7S0J8_PLEWA</name>
<dbReference type="EMBL" id="JANPWB010000009">
    <property type="protein sequence ID" value="KAJ1158064.1"/>
    <property type="molecule type" value="Genomic_DNA"/>
</dbReference>
<feature type="region of interest" description="Disordered" evidence="1">
    <location>
        <begin position="1"/>
        <end position="64"/>
    </location>
</feature>
<dbReference type="Proteomes" id="UP001066276">
    <property type="component" value="Chromosome 5"/>
</dbReference>